<dbReference type="EMBL" id="CP036263">
    <property type="protein sequence ID" value="QDS98347.1"/>
    <property type="molecule type" value="Genomic_DNA"/>
</dbReference>
<keyword evidence="1" id="KW-0812">Transmembrane</keyword>
<dbReference type="AlphaFoldDB" id="A0A517MU85"/>
<name>A0A517MU85_9BACT</name>
<keyword evidence="1" id="KW-0472">Membrane</keyword>
<evidence type="ECO:0000256" key="1">
    <source>
        <dbReference type="SAM" id="Phobius"/>
    </source>
</evidence>
<protein>
    <recommendedName>
        <fullName evidence="4">DUF3147 family protein</fullName>
    </recommendedName>
</protein>
<evidence type="ECO:0000313" key="2">
    <source>
        <dbReference type="EMBL" id="QDS98347.1"/>
    </source>
</evidence>
<sequence>MYWQIAKVIISAVLIAATSTLAQKQPRLGALLLSLPIVSLLAFGFTWVEHRDLATISRLARETLILVPLGLPFFVPLAFSKQLGLSFWPCFGLGIVLASATIGAWLRFGPATT</sequence>
<dbReference type="KEGG" id="amob:HG15A2_16200"/>
<dbReference type="OrthoDB" id="291878at2"/>
<dbReference type="RefSeq" id="WP_145059424.1">
    <property type="nucleotide sequence ID" value="NZ_CP036263.1"/>
</dbReference>
<feature type="transmembrane region" description="Helical" evidence="1">
    <location>
        <begin position="32"/>
        <end position="48"/>
    </location>
</feature>
<organism evidence="2 3">
    <name type="scientific">Adhaeretor mobilis</name>
    <dbReference type="NCBI Taxonomy" id="1930276"/>
    <lineage>
        <taxon>Bacteria</taxon>
        <taxon>Pseudomonadati</taxon>
        <taxon>Planctomycetota</taxon>
        <taxon>Planctomycetia</taxon>
        <taxon>Pirellulales</taxon>
        <taxon>Lacipirellulaceae</taxon>
        <taxon>Adhaeretor</taxon>
    </lineage>
</organism>
<keyword evidence="3" id="KW-1185">Reference proteome</keyword>
<dbReference type="Proteomes" id="UP000319852">
    <property type="component" value="Chromosome"/>
</dbReference>
<feature type="transmembrane region" description="Helical" evidence="1">
    <location>
        <begin position="60"/>
        <end position="79"/>
    </location>
</feature>
<reference evidence="2 3" key="1">
    <citation type="submission" date="2019-02" db="EMBL/GenBank/DDBJ databases">
        <title>Deep-cultivation of Planctomycetes and their phenomic and genomic characterization uncovers novel biology.</title>
        <authorList>
            <person name="Wiegand S."/>
            <person name="Jogler M."/>
            <person name="Boedeker C."/>
            <person name="Pinto D."/>
            <person name="Vollmers J."/>
            <person name="Rivas-Marin E."/>
            <person name="Kohn T."/>
            <person name="Peeters S.H."/>
            <person name="Heuer A."/>
            <person name="Rast P."/>
            <person name="Oberbeckmann S."/>
            <person name="Bunk B."/>
            <person name="Jeske O."/>
            <person name="Meyerdierks A."/>
            <person name="Storesund J.E."/>
            <person name="Kallscheuer N."/>
            <person name="Luecker S."/>
            <person name="Lage O.M."/>
            <person name="Pohl T."/>
            <person name="Merkel B.J."/>
            <person name="Hornburger P."/>
            <person name="Mueller R.-W."/>
            <person name="Bruemmer F."/>
            <person name="Labrenz M."/>
            <person name="Spormann A.M."/>
            <person name="Op den Camp H."/>
            <person name="Overmann J."/>
            <person name="Amann R."/>
            <person name="Jetten M.S.M."/>
            <person name="Mascher T."/>
            <person name="Medema M.H."/>
            <person name="Devos D.P."/>
            <person name="Kaster A.-K."/>
            <person name="Ovreas L."/>
            <person name="Rohde M."/>
            <person name="Galperin M.Y."/>
            <person name="Jogler C."/>
        </authorList>
    </citation>
    <scope>NUCLEOTIDE SEQUENCE [LARGE SCALE GENOMIC DNA]</scope>
    <source>
        <strain evidence="2 3">HG15A2</strain>
    </source>
</reference>
<keyword evidence="1" id="KW-1133">Transmembrane helix</keyword>
<evidence type="ECO:0008006" key="4">
    <source>
        <dbReference type="Google" id="ProtNLM"/>
    </source>
</evidence>
<proteinExistence type="predicted"/>
<accession>A0A517MU85</accession>
<evidence type="ECO:0000313" key="3">
    <source>
        <dbReference type="Proteomes" id="UP000319852"/>
    </source>
</evidence>
<feature type="transmembrane region" description="Helical" evidence="1">
    <location>
        <begin position="85"/>
        <end position="106"/>
    </location>
</feature>
<gene>
    <name evidence="2" type="ORF">HG15A2_16200</name>
</gene>